<dbReference type="Pfam" id="PF00856">
    <property type="entry name" value="SET"/>
    <property type="match status" value="1"/>
</dbReference>
<proteinExistence type="predicted"/>
<dbReference type="SMART" id="SM00317">
    <property type="entry name" value="SET"/>
    <property type="match status" value="1"/>
</dbReference>
<evidence type="ECO:0000313" key="9">
    <source>
        <dbReference type="Proteomes" id="UP000230731"/>
    </source>
</evidence>
<protein>
    <recommendedName>
        <fullName evidence="1">[histone H3]-lysine(4) N-trimethyltransferase</fullName>
        <ecNumber evidence="1">2.1.1.354</ecNumber>
    </recommendedName>
</protein>
<dbReference type="GO" id="GO:0032259">
    <property type="term" value="P:methylation"/>
    <property type="evidence" value="ECO:0007669"/>
    <property type="project" value="UniProtKB-KW"/>
</dbReference>
<dbReference type="PROSITE" id="PS50280">
    <property type="entry name" value="SET"/>
    <property type="match status" value="1"/>
</dbReference>
<dbReference type="EMBL" id="PEZP01000004">
    <property type="protein sequence ID" value="PIT98503.1"/>
    <property type="molecule type" value="Genomic_DNA"/>
</dbReference>
<dbReference type="GO" id="GO:0140999">
    <property type="term" value="F:histone H3K4 trimethyltransferase activity"/>
    <property type="evidence" value="ECO:0007669"/>
    <property type="project" value="UniProtKB-EC"/>
</dbReference>
<accession>A0A2M6X0B6</accession>
<dbReference type="InterPro" id="IPR046341">
    <property type="entry name" value="SET_dom_sf"/>
</dbReference>
<evidence type="ECO:0000259" key="7">
    <source>
        <dbReference type="PROSITE" id="PS50280"/>
    </source>
</evidence>
<evidence type="ECO:0000256" key="1">
    <source>
        <dbReference type="ARBA" id="ARBA00012182"/>
    </source>
</evidence>
<evidence type="ECO:0000256" key="5">
    <source>
        <dbReference type="ARBA" id="ARBA00022853"/>
    </source>
</evidence>
<keyword evidence="3" id="KW-0808">Transferase</keyword>
<keyword evidence="5" id="KW-0156">Chromatin regulator</keyword>
<evidence type="ECO:0000256" key="4">
    <source>
        <dbReference type="ARBA" id="ARBA00022691"/>
    </source>
</evidence>
<feature type="domain" description="SET" evidence="7">
    <location>
        <begin position="11"/>
        <end position="114"/>
    </location>
</feature>
<name>A0A2M6X0B6_9BACT</name>
<dbReference type="InterPro" id="IPR044570">
    <property type="entry name" value="Set1-like"/>
</dbReference>
<dbReference type="PANTHER" id="PTHR45814">
    <property type="entry name" value="HISTONE-LYSINE N-METHYLTRANSFERASE SETD1"/>
    <property type="match status" value="1"/>
</dbReference>
<keyword evidence="2" id="KW-0489">Methyltransferase</keyword>
<dbReference type="AlphaFoldDB" id="A0A2M6X0B6"/>
<dbReference type="EC" id="2.1.1.354" evidence="1"/>
<evidence type="ECO:0000313" key="8">
    <source>
        <dbReference type="EMBL" id="PIT98503.1"/>
    </source>
</evidence>
<dbReference type="PANTHER" id="PTHR45814:SF2">
    <property type="entry name" value="HISTONE-LYSINE N-METHYLTRANSFERASE SETD1"/>
    <property type="match status" value="1"/>
</dbReference>
<comment type="catalytic activity">
    <reaction evidence="6">
        <text>L-lysyl(4)-[histone H3] + 3 S-adenosyl-L-methionine = N(6),N(6),N(6)-trimethyl-L-lysyl(4)-[histone H3] + 3 S-adenosyl-L-homocysteine + 3 H(+)</text>
        <dbReference type="Rhea" id="RHEA:60260"/>
        <dbReference type="Rhea" id="RHEA-COMP:15537"/>
        <dbReference type="Rhea" id="RHEA-COMP:15547"/>
        <dbReference type="ChEBI" id="CHEBI:15378"/>
        <dbReference type="ChEBI" id="CHEBI:29969"/>
        <dbReference type="ChEBI" id="CHEBI:57856"/>
        <dbReference type="ChEBI" id="CHEBI:59789"/>
        <dbReference type="ChEBI" id="CHEBI:61961"/>
        <dbReference type="EC" id="2.1.1.354"/>
    </reaction>
</comment>
<dbReference type="Proteomes" id="UP000230731">
    <property type="component" value="Unassembled WGS sequence"/>
</dbReference>
<gene>
    <name evidence="8" type="ORF">COT71_00445</name>
</gene>
<comment type="caution">
    <text evidence="8">The sequence shown here is derived from an EMBL/GenBank/DDBJ whole genome shotgun (WGS) entry which is preliminary data.</text>
</comment>
<reference evidence="9" key="1">
    <citation type="submission" date="2017-09" db="EMBL/GenBank/DDBJ databases">
        <title>Depth-based differentiation of microbial function through sediment-hosted aquifers and enrichment of novel symbionts in the deep terrestrial subsurface.</title>
        <authorList>
            <person name="Probst A.J."/>
            <person name="Ladd B."/>
            <person name="Jarett J.K."/>
            <person name="Geller-Mcgrath D.E."/>
            <person name="Sieber C.M.K."/>
            <person name="Emerson J.B."/>
            <person name="Anantharaman K."/>
            <person name="Thomas B.C."/>
            <person name="Malmstrom R."/>
            <person name="Stieglmeier M."/>
            <person name="Klingl A."/>
            <person name="Woyke T."/>
            <person name="Ryan C.M."/>
            <person name="Banfield J.F."/>
        </authorList>
    </citation>
    <scope>NUCLEOTIDE SEQUENCE [LARGE SCALE GENOMIC DNA]</scope>
</reference>
<evidence type="ECO:0000256" key="3">
    <source>
        <dbReference type="ARBA" id="ARBA00022679"/>
    </source>
</evidence>
<sequence>MPYASPRPSKYRLRVKRSTAGFGLFTEQPIKKDEFVIEYIGPLLKNEEADMKGGKYLFAIDENLTIDGSNRKNLARYLNHSCRPNCEAEIDGKRVFIYARRAIKADEELTYHYGREYFNDMIKPYGCRCGHH</sequence>
<dbReference type="InterPro" id="IPR001214">
    <property type="entry name" value="SET_dom"/>
</dbReference>
<dbReference type="Gene3D" id="2.170.270.10">
    <property type="entry name" value="SET domain"/>
    <property type="match status" value="1"/>
</dbReference>
<organism evidence="8 9">
    <name type="scientific">Candidatus Andersenbacteria bacterium CG10_big_fil_rev_8_21_14_0_10_54_11</name>
    <dbReference type="NCBI Taxonomy" id="1974485"/>
    <lineage>
        <taxon>Bacteria</taxon>
        <taxon>Candidatus Anderseniibacteriota</taxon>
    </lineage>
</organism>
<evidence type="ECO:0000256" key="6">
    <source>
        <dbReference type="ARBA" id="ARBA00047571"/>
    </source>
</evidence>
<evidence type="ECO:0000256" key="2">
    <source>
        <dbReference type="ARBA" id="ARBA00022603"/>
    </source>
</evidence>
<keyword evidence="4" id="KW-0949">S-adenosyl-L-methionine</keyword>
<dbReference type="SUPFAM" id="SSF82199">
    <property type="entry name" value="SET domain"/>
    <property type="match status" value="1"/>
</dbReference>